<dbReference type="InterPro" id="IPR036188">
    <property type="entry name" value="FAD/NAD-bd_sf"/>
</dbReference>
<evidence type="ECO:0000313" key="1">
    <source>
        <dbReference type="EMBL" id="KAF5362754.1"/>
    </source>
</evidence>
<comment type="caution">
    <text evidence="1">The sequence shown here is derived from an EMBL/GenBank/DDBJ whole genome shotgun (WGS) entry which is preliminary data.</text>
</comment>
<organism evidence="1 2">
    <name type="scientific">Tetrapyrgos nigripes</name>
    <dbReference type="NCBI Taxonomy" id="182062"/>
    <lineage>
        <taxon>Eukaryota</taxon>
        <taxon>Fungi</taxon>
        <taxon>Dikarya</taxon>
        <taxon>Basidiomycota</taxon>
        <taxon>Agaricomycotina</taxon>
        <taxon>Agaricomycetes</taxon>
        <taxon>Agaricomycetidae</taxon>
        <taxon>Agaricales</taxon>
        <taxon>Marasmiineae</taxon>
        <taxon>Marasmiaceae</taxon>
        <taxon>Tetrapyrgos</taxon>
    </lineage>
</organism>
<protein>
    <submittedName>
        <fullName evidence="1">Uncharacterized protein</fullName>
    </submittedName>
</protein>
<sequence length="103" mass="11175">MSFGLFGEISSQAVNSLRIDSTTSPQRMPSLQISAIHSQNGDKTFNYIVFRAGMAGFIVATRFAEDPKHLVAFKDAGRGISSMPEASIPAFCFKNSAQPTEWG</sequence>
<dbReference type="Gene3D" id="3.50.50.60">
    <property type="entry name" value="FAD/NAD(P)-binding domain"/>
    <property type="match status" value="1"/>
</dbReference>
<reference evidence="1 2" key="1">
    <citation type="journal article" date="2020" name="ISME J.">
        <title>Uncovering the hidden diversity of litter-decomposition mechanisms in mushroom-forming fungi.</title>
        <authorList>
            <person name="Floudas D."/>
            <person name="Bentzer J."/>
            <person name="Ahren D."/>
            <person name="Johansson T."/>
            <person name="Persson P."/>
            <person name="Tunlid A."/>
        </authorList>
    </citation>
    <scope>NUCLEOTIDE SEQUENCE [LARGE SCALE GENOMIC DNA]</scope>
    <source>
        <strain evidence="1 2">CBS 291.85</strain>
    </source>
</reference>
<dbReference type="Gene3D" id="3.30.560.10">
    <property type="entry name" value="Glucose Oxidase, domain 3"/>
    <property type="match status" value="1"/>
</dbReference>
<keyword evidence="2" id="KW-1185">Reference proteome</keyword>
<accession>A0A8H5LMQ5</accession>
<gene>
    <name evidence="1" type="ORF">D9758_011689</name>
</gene>
<evidence type="ECO:0000313" key="2">
    <source>
        <dbReference type="Proteomes" id="UP000559256"/>
    </source>
</evidence>
<dbReference type="EMBL" id="JAACJM010000037">
    <property type="protein sequence ID" value="KAF5362754.1"/>
    <property type="molecule type" value="Genomic_DNA"/>
</dbReference>
<dbReference type="Proteomes" id="UP000559256">
    <property type="component" value="Unassembled WGS sequence"/>
</dbReference>
<proteinExistence type="predicted"/>
<name>A0A8H5LMQ5_9AGAR</name>
<dbReference type="AlphaFoldDB" id="A0A8H5LMQ5"/>